<dbReference type="EMBL" id="CM023476">
    <property type="protein sequence ID" value="KAH7940517.1"/>
    <property type="molecule type" value="Genomic_DNA"/>
</dbReference>
<protein>
    <submittedName>
        <fullName evidence="1">Uncharacterized protein</fullName>
    </submittedName>
</protein>
<evidence type="ECO:0000313" key="2">
    <source>
        <dbReference type="Proteomes" id="UP000821865"/>
    </source>
</evidence>
<reference evidence="1" key="1">
    <citation type="submission" date="2020-05" db="EMBL/GenBank/DDBJ databases">
        <title>Large-scale comparative analyses of tick genomes elucidate their genetic diversity and vector capacities.</title>
        <authorList>
            <person name="Jia N."/>
            <person name="Wang J."/>
            <person name="Shi W."/>
            <person name="Du L."/>
            <person name="Sun Y."/>
            <person name="Zhan W."/>
            <person name="Jiang J."/>
            <person name="Wang Q."/>
            <person name="Zhang B."/>
            <person name="Ji P."/>
            <person name="Sakyi L.B."/>
            <person name="Cui X."/>
            <person name="Yuan T."/>
            <person name="Jiang B."/>
            <person name="Yang W."/>
            <person name="Lam T.T.-Y."/>
            <person name="Chang Q."/>
            <person name="Ding S."/>
            <person name="Wang X."/>
            <person name="Zhu J."/>
            <person name="Ruan X."/>
            <person name="Zhao L."/>
            <person name="Wei J."/>
            <person name="Que T."/>
            <person name="Du C."/>
            <person name="Cheng J."/>
            <person name="Dai P."/>
            <person name="Han X."/>
            <person name="Huang E."/>
            <person name="Gao Y."/>
            <person name="Liu J."/>
            <person name="Shao H."/>
            <person name="Ye R."/>
            <person name="Li L."/>
            <person name="Wei W."/>
            <person name="Wang X."/>
            <person name="Wang C."/>
            <person name="Yang T."/>
            <person name="Huo Q."/>
            <person name="Li W."/>
            <person name="Guo W."/>
            <person name="Chen H."/>
            <person name="Zhou L."/>
            <person name="Ni X."/>
            <person name="Tian J."/>
            <person name="Zhou Y."/>
            <person name="Sheng Y."/>
            <person name="Liu T."/>
            <person name="Pan Y."/>
            <person name="Xia L."/>
            <person name="Li J."/>
            <person name="Zhao F."/>
            <person name="Cao W."/>
        </authorList>
    </citation>
    <scope>NUCLEOTIDE SEQUENCE</scope>
    <source>
        <strain evidence="1">Dsil-2018</strain>
    </source>
</reference>
<gene>
    <name evidence="1" type="ORF">HPB49_001245</name>
</gene>
<proteinExistence type="predicted"/>
<organism evidence="1 2">
    <name type="scientific">Dermacentor silvarum</name>
    <name type="common">Tick</name>
    <dbReference type="NCBI Taxonomy" id="543639"/>
    <lineage>
        <taxon>Eukaryota</taxon>
        <taxon>Metazoa</taxon>
        <taxon>Ecdysozoa</taxon>
        <taxon>Arthropoda</taxon>
        <taxon>Chelicerata</taxon>
        <taxon>Arachnida</taxon>
        <taxon>Acari</taxon>
        <taxon>Parasitiformes</taxon>
        <taxon>Ixodida</taxon>
        <taxon>Ixodoidea</taxon>
        <taxon>Ixodidae</taxon>
        <taxon>Rhipicephalinae</taxon>
        <taxon>Dermacentor</taxon>
    </lineage>
</organism>
<keyword evidence="2" id="KW-1185">Reference proteome</keyword>
<sequence>MSKRTDTRCPDDRIRELEQMFLGGPVLVSGKAFTVEGLLDVLIVLYDECCNSSLRKEKTMTNFVEYGEWNEFFLNSAASVALAGVACVTLP</sequence>
<dbReference type="Proteomes" id="UP000821865">
    <property type="component" value="Chromosome 7"/>
</dbReference>
<accession>A0ACB8CCV3</accession>
<evidence type="ECO:0000313" key="1">
    <source>
        <dbReference type="EMBL" id="KAH7940517.1"/>
    </source>
</evidence>
<name>A0ACB8CCV3_DERSI</name>
<comment type="caution">
    <text evidence="1">The sequence shown here is derived from an EMBL/GenBank/DDBJ whole genome shotgun (WGS) entry which is preliminary data.</text>
</comment>